<name>A0ABN8RFI7_9CNID</name>
<evidence type="ECO:0000259" key="1">
    <source>
        <dbReference type="Pfam" id="PF26215"/>
    </source>
</evidence>
<keyword evidence="3" id="KW-1185">Reference proteome</keyword>
<comment type="caution">
    <text evidence="2">The sequence shown here is derived from an EMBL/GenBank/DDBJ whole genome shotgun (WGS) entry which is preliminary data.</text>
</comment>
<gene>
    <name evidence="2" type="ORF">PLOB_00018624</name>
</gene>
<proteinExistence type="predicted"/>
<dbReference type="Proteomes" id="UP001159405">
    <property type="component" value="Unassembled WGS sequence"/>
</dbReference>
<sequence>METENDNTIPFLDTLVIKDSEGRLTTSVYRKTTHTDQYLSCDSHHPQSVKHGVVKCLYDRSKNIITKPSVISEEKKHLSSVLVSNEYPCSFVANVTKSKNQPISSKDPTTEIKSTAVPPYLKGLSKQLRRCLQKHGIRSVFNLDTTLRSHLVRPKDAFYPRKQGGVVYKTHCECGNICIGETGRCMHERVKEHDRVIRLSRTQSFLDMPIRPGLSALGGG</sequence>
<evidence type="ECO:0000313" key="3">
    <source>
        <dbReference type="Proteomes" id="UP001159405"/>
    </source>
</evidence>
<accession>A0ABN8RFI7</accession>
<dbReference type="InterPro" id="IPR058912">
    <property type="entry name" value="HTH_animal"/>
</dbReference>
<dbReference type="EMBL" id="CALNXK010000219">
    <property type="protein sequence ID" value="CAH3176957.1"/>
    <property type="molecule type" value="Genomic_DNA"/>
</dbReference>
<dbReference type="PANTHER" id="PTHR21301:SF11">
    <property type="entry name" value="GIY-YIG DOMAIN-CONTAINING PROTEIN"/>
    <property type="match status" value="1"/>
</dbReference>
<protein>
    <recommendedName>
        <fullName evidence="1">Helix-turn-helix domain-containing protein</fullName>
    </recommendedName>
</protein>
<organism evidence="2 3">
    <name type="scientific">Porites lobata</name>
    <dbReference type="NCBI Taxonomy" id="104759"/>
    <lineage>
        <taxon>Eukaryota</taxon>
        <taxon>Metazoa</taxon>
        <taxon>Cnidaria</taxon>
        <taxon>Anthozoa</taxon>
        <taxon>Hexacorallia</taxon>
        <taxon>Scleractinia</taxon>
        <taxon>Fungiina</taxon>
        <taxon>Poritidae</taxon>
        <taxon>Porites</taxon>
    </lineage>
</organism>
<evidence type="ECO:0000313" key="2">
    <source>
        <dbReference type="EMBL" id="CAH3176957.1"/>
    </source>
</evidence>
<feature type="domain" description="Helix-turn-helix" evidence="1">
    <location>
        <begin position="37"/>
        <end position="94"/>
    </location>
</feature>
<dbReference type="Pfam" id="PF26215">
    <property type="entry name" value="HTH_animal"/>
    <property type="match status" value="1"/>
</dbReference>
<dbReference type="PANTHER" id="PTHR21301">
    <property type="entry name" value="REVERSE TRANSCRIPTASE"/>
    <property type="match status" value="1"/>
</dbReference>
<reference evidence="2 3" key="1">
    <citation type="submission" date="2022-05" db="EMBL/GenBank/DDBJ databases">
        <authorList>
            <consortium name="Genoscope - CEA"/>
            <person name="William W."/>
        </authorList>
    </citation>
    <scope>NUCLEOTIDE SEQUENCE [LARGE SCALE GENOMIC DNA]</scope>
</reference>